<dbReference type="RefSeq" id="XP_024690748.1">
    <property type="nucleotide sequence ID" value="XM_024833714.1"/>
</dbReference>
<name>A0A2I1CX01_ASPC2</name>
<feature type="domain" description="Rhodopsin" evidence="8">
    <location>
        <begin position="9"/>
        <end position="193"/>
    </location>
</feature>
<dbReference type="AlphaFoldDB" id="A0A2I1CX01"/>
<comment type="similarity">
    <text evidence="5">Belongs to the SAT4 family.</text>
</comment>
<feature type="transmembrane region" description="Helical" evidence="7">
    <location>
        <begin position="36"/>
        <end position="56"/>
    </location>
</feature>
<comment type="caution">
    <text evidence="9">The sequence shown here is derived from an EMBL/GenBank/DDBJ whole genome shotgun (WGS) entry which is preliminary data.</text>
</comment>
<feature type="transmembrane region" description="Helical" evidence="7">
    <location>
        <begin position="112"/>
        <end position="138"/>
    </location>
</feature>
<comment type="subcellular location">
    <subcellularLocation>
        <location evidence="1">Membrane</location>
        <topology evidence="1">Multi-pass membrane protein</topology>
    </subcellularLocation>
</comment>
<dbReference type="VEuPathDB" id="FungiDB:P168DRAFT_240434"/>
<evidence type="ECO:0000256" key="2">
    <source>
        <dbReference type="ARBA" id="ARBA00022692"/>
    </source>
</evidence>
<evidence type="ECO:0000256" key="4">
    <source>
        <dbReference type="ARBA" id="ARBA00023136"/>
    </source>
</evidence>
<evidence type="ECO:0000313" key="10">
    <source>
        <dbReference type="Proteomes" id="UP000234254"/>
    </source>
</evidence>
<evidence type="ECO:0000256" key="7">
    <source>
        <dbReference type="SAM" id="Phobius"/>
    </source>
</evidence>
<dbReference type="GeneID" id="36541238"/>
<keyword evidence="10" id="KW-1185">Reference proteome</keyword>
<evidence type="ECO:0000259" key="8">
    <source>
        <dbReference type="Pfam" id="PF20684"/>
    </source>
</evidence>
<feature type="region of interest" description="Disordered" evidence="6">
    <location>
        <begin position="288"/>
        <end position="319"/>
    </location>
</feature>
<proteinExistence type="inferred from homology"/>
<evidence type="ECO:0000256" key="1">
    <source>
        <dbReference type="ARBA" id="ARBA00004141"/>
    </source>
</evidence>
<dbReference type="PANTHER" id="PTHR33048:SF160">
    <property type="entry name" value="SAT4 FAMILY MEMBRANE PROTEIN"/>
    <property type="match status" value="1"/>
</dbReference>
<sequence>LNYAVITLEADKYGNGIHQQTVAASDLPMFFKRANVLQIVYGPLIFLTKLSILLLYRRVLAPLVKRKTLVFIQLTIWLNFAFYLALTLVKILECTPRSKIWHKDTPGHCINVKLQMIATSTINMASNFLILLLPVFCIRRLQSSLRQNMISAAIAFAVGIFACVCSIMRLEVGIRNETTNDWTHDWFPEFLWTYELLHLLLLSLLLSTFPSRLTSLSSSAEVTSGIVVSCLPTVSILLQRLTLGAQAPVPVPSCGNRSPSSAMETTIHNTPPLKVAEAAPERSWEMGDLERDGNSDHPCVFQGNSYTMSEARAEGSPAERIREGNQEGILKIVEVDVESGPGR</sequence>
<reference evidence="9" key="1">
    <citation type="submission" date="2016-12" db="EMBL/GenBank/DDBJ databases">
        <title>The genomes of Aspergillus section Nigri reveals drivers in fungal speciation.</title>
        <authorList>
            <consortium name="DOE Joint Genome Institute"/>
            <person name="Vesth T.C."/>
            <person name="Nybo J."/>
            <person name="Theobald S."/>
            <person name="Brandl J."/>
            <person name="Frisvad J.C."/>
            <person name="Nielsen K.F."/>
            <person name="Lyhne E.K."/>
            <person name="Kogle M.E."/>
            <person name="Kuo A."/>
            <person name="Riley R."/>
            <person name="Clum A."/>
            <person name="Nolan M."/>
            <person name="Lipzen A."/>
            <person name="Salamov A."/>
            <person name="Henrissat B."/>
            <person name="Wiebenga A."/>
            <person name="De vries R.P."/>
            <person name="Grigoriev I.V."/>
            <person name="Mortensen U.H."/>
            <person name="Andersen M.R."/>
            <person name="Baker S.E."/>
        </authorList>
    </citation>
    <scope>NUCLEOTIDE SEQUENCE</scope>
    <source>
        <strain evidence="9">IBT 28561</strain>
    </source>
</reference>
<dbReference type="OrthoDB" id="5342292at2759"/>
<organism evidence="9 10">
    <name type="scientific">Aspergillus campestris (strain IBT 28561)</name>
    <dbReference type="NCBI Taxonomy" id="1392248"/>
    <lineage>
        <taxon>Eukaryota</taxon>
        <taxon>Fungi</taxon>
        <taxon>Dikarya</taxon>
        <taxon>Ascomycota</taxon>
        <taxon>Pezizomycotina</taxon>
        <taxon>Eurotiomycetes</taxon>
        <taxon>Eurotiomycetidae</taxon>
        <taxon>Eurotiales</taxon>
        <taxon>Aspergillaceae</taxon>
        <taxon>Aspergillus</taxon>
        <taxon>Aspergillus subgen. Circumdati</taxon>
    </lineage>
</organism>
<dbReference type="Proteomes" id="UP000234254">
    <property type="component" value="Unassembled WGS sequence"/>
</dbReference>
<dbReference type="PANTHER" id="PTHR33048">
    <property type="entry name" value="PTH11-LIKE INTEGRAL MEMBRANE PROTEIN (AFU_ORTHOLOGUE AFUA_5G11245)"/>
    <property type="match status" value="1"/>
</dbReference>
<keyword evidence="3 7" id="KW-1133">Transmembrane helix</keyword>
<evidence type="ECO:0000313" key="9">
    <source>
        <dbReference type="EMBL" id="PKY02154.1"/>
    </source>
</evidence>
<gene>
    <name evidence="9" type="ORF">P168DRAFT_240434</name>
</gene>
<accession>A0A2I1CX01</accession>
<dbReference type="InterPro" id="IPR052337">
    <property type="entry name" value="SAT4-like"/>
</dbReference>
<dbReference type="InterPro" id="IPR049326">
    <property type="entry name" value="Rhodopsin_dom_fungi"/>
</dbReference>
<evidence type="ECO:0000256" key="6">
    <source>
        <dbReference type="SAM" id="MobiDB-lite"/>
    </source>
</evidence>
<keyword evidence="2 7" id="KW-0812">Transmembrane</keyword>
<keyword evidence="4 7" id="KW-0472">Membrane</keyword>
<dbReference type="Pfam" id="PF20684">
    <property type="entry name" value="Fung_rhodopsin"/>
    <property type="match status" value="1"/>
</dbReference>
<dbReference type="EMBL" id="MSFM01000010">
    <property type="protein sequence ID" value="PKY02154.1"/>
    <property type="molecule type" value="Genomic_DNA"/>
</dbReference>
<evidence type="ECO:0000256" key="3">
    <source>
        <dbReference type="ARBA" id="ARBA00022989"/>
    </source>
</evidence>
<protein>
    <recommendedName>
        <fullName evidence="8">Rhodopsin domain-containing protein</fullName>
    </recommendedName>
</protein>
<evidence type="ECO:0000256" key="5">
    <source>
        <dbReference type="ARBA" id="ARBA00038359"/>
    </source>
</evidence>
<feature type="transmembrane region" description="Helical" evidence="7">
    <location>
        <begin position="190"/>
        <end position="209"/>
    </location>
</feature>
<feature type="transmembrane region" description="Helical" evidence="7">
    <location>
        <begin position="150"/>
        <end position="170"/>
    </location>
</feature>
<dbReference type="GO" id="GO:0016020">
    <property type="term" value="C:membrane"/>
    <property type="evidence" value="ECO:0007669"/>
    <property type="project" value="UniProtKB-SubCell"/>
</dbReference>
<feature type="non-terminal residue" evidence="9">
    <location>
        <position position="1"/>
    </location>
</feature>
<feature type="transmembrane region" description="Helical" evidence="7">
    <location>
        <begin position="68"/>
        <end position="92"/>
    </location>
</feature>